<comment type="caution">
    <text evidence="1">The sequence shown here is derived from an EMBL/GenBank/DDBJ whole genome shotgun (WGS) entry which is preliminary data.</text>
</comment>
<dbReference type="AlphaFoldDB" id="A0AB34IY96"/>
<reference evidence="1 2" key="1">
    <citation type="journal article" date="2024" name="Science">
        <title>Giant polyketide synthase enzymes in the biosynthesis of giant marine polyether toxins.</title>
        <authorList>
            <person name="Fallon T.R."/>
            <person name="Shende V.V."/>
            <person name="Wierzbicki I.H."/>
            <person name="Pendleton A.L."/>
            <person name="Watervoot N.F."/>
            <person name="Auber R.P."/>
            <person name="Gonzalez D.J."/>
            <person name="Wisecaver J.H."/>
            <person name="Moore B.S."/>
        </authorList>
    </citation>
    <scope>NUCLEOTIDE SEQUENCE [LARGE SCALE GENOMIC DNA]</scope>
    <source>
        <strain evidence="1 2">12B1</strain>
    </source>
</reference>
<evidence type="ECO:0000313" key="2">
    <source>
        <dbReference type="Proteomes" id="UP001515480"/>
    </source>
</evidence>
<organism evidence="1 2">
    <name type="scientific">Prymnesium parvum</name>
    <name type="common">Toxic golden alga</name>
    <dbReference type="NCBI Taxonomy" id="97485"/>
    <lineage>
        <taxon>Eukaryota</taxon>
        <taxon>Haptista</taxon>
        <taxon>Haptophyta</taxon>
        <taxon>Prymnesiophyceae</taxon>
        <taxon>Prymnesiales</taxon>
        <taxon>Prymnesiaceae</taxon>
        <taxon>Prymnesium</taxon>
    </lineage>
</organism>
<keyword evidence="2" id="KW-1185">Reference proteome</keyword>
<protein>
    <submittedName>
        <fullName evidence="1">Uncharacterized protein</fullName>
    </submittedName>
</protein>
<name>A0AB34IY96_PRYPA</name>
<evidence type="ECO:0000313" key="1">
    <source>
        <dbReference type="EMBL" id="KAL1508043.1"/>
    </source>
</evidence>
<dbReference type="EMBL" id="JBGBPQ010000017">
    <property type="protein sequence ID" value="KAL1508043.1"/>
    <property type="molecule type" value="Genomic_DNA"/>
</dbReference>
<dbReference type="Proteomes" id="UP001515480">
    <property type="component" value="Unassembled WGS sequence"/>
</dbReference>
<accession>A0AB34IY96</accession>
<sequence length="134" mass="14246">MASAAGCFIGGDCAEAQRTIHAAAVTLSLAPSGWAGHHNYDLTVAVAACELERQLFVSISAEPTDIEIQSREGCTADLVRSPLTRALLPVLKLVETPGCSALLLSRRHAHASRCRLLPHLHSPPSHSHLSRPSL</sequence>
<gene>
    <name evidence="1" type="ORF">AB1Y20_007639</name>
</gene>
<proteinExistence type="predicted"/>